<name>A0A9D2SG37_9FIRM</name>
<dbReference type="Proteomes" id="UP000826793">
    <property type="component" value="Unassembled WGS sequence"/>
</dbReference>
<evidence type="ECO:0000313" key="1">
    <source>
        <dbReference type="EMBL" id="HJB98057.1"/>
    </source>
</evidence>
<reference evidence="1" key="1">
    <citation type="journal article" date="2021" name="PeerJ">
        <title>Extensive microbial diversity within the chicken gut microbiome revealed by metagenomics and culture.</title>
        <authorList>
            <person name="Gilroy R."/>
            <person name="Ravi A."/>
            <person name="Getino M."/>
            <person name="Pursley I."/>
            <person name="Horton D.L."/>
            <person name="Alikhan N.F."/>
            <person name="Baker D."/>
            <person name="Gharbi K."/>
            <person name="Hall N."/>
            <person name="Watson M."/>
            <person name="Adriaenssens E.M."/>
            <person name="Foster-Nyarko E."/>
            <person name="Jarju S."/>
            <person name="Secka A."/>
            <person name="Antonio M."/>
            <person name="Oren A."/>
            <person name="Chaudhuri R.R."/>
            <person name="La Ragione R."/>
            <person name="Hildebrand F."/>
            <person name="Pallen M.J."/>
        </authorList>
    </citation>
    <scope>NUCLEOTIDE SEQUENCE</scope>
    <source>
        <strain evidence="1">CHK185-1770</strain>
    </source>
</reference>
<protein>
    <submittedName>
        <fullName evidence="1">Uncharacterized protein</fullName>
    </submittedName>
</protein>
<reference evidence="1" key="2">
    <citation type="submission" date="2021-04" db="EMBL/GenBank/DDBJ databases">
        <authorList>
            <person name="Gilroy R."/>
        </authorList>
    </citation>
    <scope>NUCLEOTIDE SEQUENCE</scope>
    <source>
        <strain evidence="1">CHK185-1770</strain>
    </source>
</reference>
<evidence type="ECO:0000313" key="2">
    <source>
        <dbReference type="Proteomes" id="UP000826793"/>
    </source>
</evidence>
<organism evidence="1 2">
    <name type="scientific">Candidatus Acutalibacter pullicola</name>
    <dbReference type="NCBI Taxonomy" id="2838417"/>
    <lineage>
        <taxon>Bacteria</taxon>
        <taxon>Bacillati</taxon>
        <taxon>Bacillota</taxon>
        <taxon>Clostridia</taxon>
        <taxon>Eubacteriales</taxon>
        <taxon>Acutalibacteraceae</taxon>
        <taxon>Acutalibacter</taxon>
    </lineage>
</organism>
<comment type="caution">
    <text evidence="1">The sequence shown here is derived from an EMBL/GenBank/DDBJ whole genome shotgun (WGS) entry which is preliminary data.</text>
</comment>
<gene>
    <name evidence="1" type="ORF">H9710_05695</name>
</gene>
<dbReference type="EMBL" id="DWXG01000044">
    <property type="protein sequence ID" value="HJB98057.1"/>
    <property type="molecule type" value="Genomic_DNA"/>
</dbReference>
<sequence length="90" mass="10160">MMGNKSECEAEYLAQKLTELCPRAPGELLWALRWLYEHREAAALLCGQGKTEAWGPVLRQLQQEGPTAYLALACDALLLKSENGRRENER</sequence>
<dbReference type="AlphaFoldDB" id="A0A9D2SG37"/>
<proteinExistence type="predicted"/>
<accession>A0A9D2SG37</accession>